<name>A0A928VH39_9CYAN</name>
<evidence type="ECO:0000313" key="4">
    <source>
        <dbReference type="Proteomes" id="UP000625316"/>
    </source>
</evidence>
<reference evidence="3" key="1">
    <citation type="submission" date="2020-10" db="EMBL/GenBank/DDBJ databases">
        <authorList>
            <person name="Castelo-Branco R."/>
            <person name="Eusebio N."/>
            <person name="Adriana R."/>
            <person name="Vieira A."/>
            <person name="Brugerolle De Fraissinette N."/>
            <person name="Rezende De Castro R."/>
            <person name="Schneider M.P."/>
            <person name="Vasconcelos V."/>
            <person name="Leao P.N."/>
        </authorList>
    </citation>
    <scope>NUCLEOTIDE SEQUENCE</scope>
    <source>
        <strain evidence="3">LEGE 11480</strain>
    </source>
</reference>
<feature type="compositionally biased region" description="Polar residues" evidence="1">
    <location>
        <begin position="77"/>
        <end position="88"/>
    </location>
</feature>
<keyword evidence="2" id="KW-0732">Signal</keyword>
<gene>
    <name evidence="3" type="ORF">IQ266_01885</name>
</gene>
<feature type="signal peptide" evidence="2">
    <location>
        <begin position="1"/>
        <end position="23"/>
    </location>
</feature>
<protein>
    <submittedName>
        <fullName evidence="3">Uncharacterized protein</fullName>
    </submittedName>
</protein>
<organism evidence="3 4">
    <name type="scientific">Romeriopsis navalis LEGE 11480</name>
    <dbReference type="NCBI Taxonomy" id="2777977"/>
    <lineage>
        <taxon>Bacteria</taxon>
        <taxon>Bacillati</taxon>
        <taxon>Cyanobacteriota</taxon>
        <taxon>Cyanophyceae</taxon>
        <taxon>Leptolyngbyales</taxon>
        <taxon>Leptolyngbyaceae</taxon>
        <taxon>Romeriopsis</taxon>
        <taxon>Romeriopsis navalis</taxon>
    </lineage>
</organism>
<dbReference type="Proteomes" id="UP000625316">
    <property type="component" value="Unassembled WGS sequence"/>
</dbReference>
<keyword evidence="4" id="KW-1185">Reference proteome</keyword>
<feature type="chain" id="PRO_5037366149" evidence="2">
    <location>
        <begin position="24"/>
        <end position="254"/>
    </location>
</feature>
<dbReference type="EMBL" id="JADEXQ010000004">
    <property type="protein sequence ID" value="MBE9028506.1"/>
    <property type="molecule type" value="Genomic_DNA"/>
</dbReference>
<comment type="caution">
    <text evidence="3">The sequence shown here is derived from an EMBL/GenBank/DDBJ whole genome shotgun (WGS) entry which is preliminary data.</text>
</comment>
<evidence type="ECO:0000313" key="3">
    <source>
        <dbReference type="EMBL" id="MBE9028506.1"/>
    </source>
</evidence>
<sequence length="254" mass="27255">MPNFLVSYLNFKVAMLVAAAVHAGLMLLPLPATQSKPKTAPKSVRISSLPTPTPTPTPQPKLKPSPQVPIAPKSLGPTPQSRLIQRQISPPIPTVRSTPIVPQVPMVQPSPNPSSAPSPSPSPSLAPNPSPSTPLSPSPTPSPSPSTTGGFVLNQAGGEPCGNNCTQAPPGFTAQDFRQKVASQAKGEIEEIRDEETESLLGWEFVNLKDKDEYWYRVSLTGPNQTFIDRYYQLPQRIETREALETAINQLAAT</sequence>
<feature type="compositionally biased region" description="Pro residues" evidence="1">
    <location>
        <begin position="51"/>
        <end position="69"/>
    </location>
</feature>
<dbReference type="RefSeq" id="WP_264323330.1">
    <property type="nucleotide sequence ID" value="NZ_JADEXQ010000004.1"/>
</dbReference>
<evidence type="ECO:0000256" key="1">
    <source>
        <dbReference type="SAM" id="MobiDB-lite"/>
    </source>
</evidence>
<feature type="compositionally biased region" description="Pro residues" evidence="1">
    <location>
        <begin position="108"/>
        <end position="144"/>
    </location>
</feature>
<dbReference type="AlphaFoldDB" id="A0A928VH39"/>
<evidence type="ECO:0000256" key="2">
    <source>
        <dbReference type="SAM" id="SignalP"/>
    </source>
</evidence>
<accession>A0A928VH39</accession>
<feature type="region of interest" description="Disordered" evidence="1">
    <location>
        <begin position="32"/>
        <end position="172"/>
    </location>
</feature>
<proteinExistence type="predicted"/>